<keyword evidence="1" id="KW-0479">Metal-binding</keyword>
<dbReference type="PROSITE" id="PS50158">
    <property type="entry name" value="ZF_CCHC"/>
    <property type="match status" value="1"/>
</dbReference>
<protein>
    <recommendedName>
        <fullName evidence="3">CCHC-type domain-containing protein</fullName>
    </recommendedName>
</protein>
<evidence type="ECO:0000256" key="1">
    <source>
        <dbReference type="PROSITE-ProRule" id="PRU00047"/>
    </source>
</evidence>
<organism evidence="4">
    <name type="scientific">Photinus pyralis</name>
    <name type="common">Common eastern firefly</name>
    <name type="synonym">Lampyris pyralis</name>
    <dbReference type="NCBI Taxonomy" id="7054"/>
    <lineage>
        <taxon>Eukaryota</taxon>
        <taxon>Metazoa</taxon>
        <taxon>Ecdysozoa</taxon>
        <taxon>Arthropoda</taxon>
        <taxon>Hexapoda</taxon>
        <taxon>Insecta</taxon>
        <taxon>Pterygota</taxon>
        <taxon>Neoptera</taxon>
        <taxon>Endopterygota</taxon>
        <taxon>Coleoptera</taxon>
        <taxon>Polyphaga</taxon>
        <taxon>Elateriformia</taxon>
        <taxon>Elateroidea</taxon>
        <taxon>Lampyridae</taxon>
        <taxon>Lampyrinae</taxon>
        <taxon>Photinus</taxon>
    </lineage>
</organism>
<feature type="compositionally biased region" description="Polar residues" evidence="2">
    <location>
        <begin position="112"/>
        <end position="129"/>
    </location>
</feature>
<accession>A0A1Y1N0J4</accession>
<keyword evidence="1" id="KW-0862">Zinc</keyword>
<feature type="domain" description="CCHC-type" evidence="3">
    <location>
        <begin position="161"/>
        <end position="177"/>
    </location>
</feature>
<name>A0A1Y1N0J4_PHOPY</name>
<feature type="region of interest" description="Disordered" evidence="2">
    <location>
        <begin position="112"/>
        <end position="150"/>
    </location>
</feature>
<feature type="compositionally biased region" description="Basic and acidic residues" evidence="2">
    <location>
        <begin position="130"/>
        <end position="140"/>
    </location>
</feature>
<keyword evidence="1" id="KW-0863">Zinc-finger</keyword>
<evidence type="ECO:0000313" key="4">
    <source>
        <dbReference type="EMBL" id="JAV89786.1"/>
    </source>
</evidence>
<dbReference type="PANTHER" id="PTHR47481">
    <property type="match status" value="1"/>
</dbReference>
<dbReference type="InterPro" id="IPR001878">
    <property type="entry name" value="Znf_CCHC"/>
</dbReference>
<dbReference type="EMBL" id="GEZM01019278">
    <property type="protein sequence ID" value="JAV89777.1"/>
    <property type="molecule type" value="Transcribed_RNA"/>
</dbReference>
<dbReference type="SUPFAM" id="SSF57756">
    <property type="entry name" value="Retrovirus zinc finger-like domains"/>
    <property type="match status" value="1"/>
</dbReference>
<dbReference type="EMBL" id="GEZM01019272">
    <property type="protein sequence ID" value="JAV89796.1"/>
    <property type="molecule type" value="Transcribed_RNA"/>
</dbReference>
<dbReference type="EMBL" id="GEZM01019275">
    <property type="protein sequence ID" value="JAV89786.1"/>
    <property type="molecule type" value="Transcribed_RNA"/>
</dbReference>
<dbReference type="PANTHER" id="PTHR47481:SF31">
    <property type="entry name" value="OS01G0873500 PROTEIN"/>
    <property type="match status" value="1"/>
</dbReference>
<dbReference type="InterPro" id="IPR036875">
    <property type="entry name" value="Znf_CCHC_sf"/>
</dbReference>
<sequence>MHQLEFLEDLTTIKKGDTSMTEYISKILDLNLNRKILRCGITFDEHALSLFILRGLPRDKYEFFIRTLEHQESLSRDGIISKLLVEEKRLIRLDGLPTKTEEVKAMTAVQNSKANQSMKSKNYGNNTQRAKGENRNDNRVYHGNNTQRVKGESRNEDRVYKCYTCGNLGHKSCDCPELKEFLRQQRHKKEGMASSAISEIVDSVHKAKAYCSVGVKGNMKRKCWYLDSCSSDHMTPLKEEFVELDEDYCGIIKMGNGDEAQIEGKGIVMIRTPEEDGGFRITLSETLFVPDLECALMSVSRLTDKGLDVMFTCERGVVLDNDELIFRVKKDDRVYVVNTADIRSKNFNIEQKNGMD</sequence>
<reference evidence="4" key="1">
    <citation type="journal article" date="2016" name="Sci. Rep.">
        <title>Molecular characterization of firefly nuptial gifts: a multi-omics approach sheds light on postcopulatory sexual selection.</title>
        <authorList>
            <person name="Al-Wathiqui N."/>
            <person name="Fallon T.R."/>
            <person name="South A."/>
            <person name="Weng J.K."/>
            <person name="Lewis S.M."/>
        </authorList>
    </citation>
    <scope>NUCLEOTIDE SEQUENCE</scope>
</reference>
<proteinExistence type="predicted"/>
<dbReference type="EMBL" id="GEZM01019271">
    <property type="protein sequence ID" value="JAV89802.1"/>
    <property type="molecule type" value="Transcribed_RNA"/>
</dbReference>
<evidence type="ECO:0000256" key="2">
    <source>
        <dbReference type="SAM" id="MobiDB-lite"/>
    </source>
</evidence>
<dbReference type="Pfam" id="PF22936">
    <property type="entry name" value="Pol_BBD"/>
    <property type="match status" value="1"/>
</dbReference>
<dbReference type="GO" id="GO:0003676">
    <property type="term" value="F:nucleic acid binding"/>
    <property type="evidence" value="ECO:0007669"/>
    <property type="project" value="InterPro"/>
</dbReference>
<evidence type="ECO:0000259" key="3">
    <source>
        <dbReference type="PROSITE" id="PS50158"/>
    </source>
</evidence>
<dbReference type="AlphaFoldDB" id="A0A1Y1N0J4"/>
<dbReference type="GO" id="GO:0008270">
    <property type="term" value="F:zinc ion binding"/>
    <property type="evidence" value="ECO:0007669"/>
    <property type="project" value="UniProtKB-KW"/>
</dbReference>
<dbReference type="InterPro" id="IPR054722">
    <property type="entry name" value="PolX-like_BBD"/>
</dbReference>